<evidence type="ECO:0000313" key="1">
    <source>
        <dbReference type="EMBL" id="GJC83684.1"/>
    </source>
</evidence>
<organism evidence="1 2">
    <name type="scientific">Colletotrichum liriopes</name>
    <dbReference type="NCBI Taxonomy" id="708192"/>
    <lineage>
        <taxon>Eukaryota</taxon>
        <taxon>Fungi</taxon>
        <taxon>Dikarya</taxon>
        <taxon>Ascomycota</taxon>
        <taxon>Pezizomycotina</taxon>
        <taxon>Sordariomycetes</taxon>
        <taxon>Hypocreomycetidae</taxon>
        <taxon>Glomerellales</taxon>
        <taxon>Glomerellaceae</taxon>
        <taxon>Colletotrichum</taxon>
        <taxon>Colletotrichum spaethianum species complex</taxon>
    </lineage>
</organism>
<name>A0AA37GMC0_9PEZI</name>
<accession>A0AA37GMC0</accession>
<dbReference type="Proteomes" id="UP001055172">
    <property type="component" value="Unassembled WGS sequence"/>
</dbReference>
<sequence length="100" mass="10569">MSYRYAACLAKRRPAVETTTSRTAVGLVKGKVGPEGATAAWESVAAGGGCPRGRAFHVTEVASLLGNDANALPISVWSAILHQNPWIRDLEGLGIWRSHG</sequence>
<dbReference type="AlphaFoldDB" id="A0AA37GMC0"/>
<gene>
    <name evidence="1" type="ORF">ColLi_06522</name>
</gene>
<reference evidence="1 2" key="1">
    <citation type="submission" date="2021-07" db="EMBL/GenBank/DDBJ databases">
        <title>Genome data of Colletotrichum spaethianum.</title>
        <authorList>
            <person name="Utami Y.D."/>
            <person name="Hiruma K."/>
        </authorList>
    </citation>
    <scope>NUCLEOTIDE SEQUENCE [LARGE SCALE GENOMIC DNA]</scope>
    <source>
        <strain evidence="1 2">MAFF 242679</strain>
    </source>
</reference>
<comment type="caution">
    <text evidence="1">The sequence shown here is derived from an EMBL/GenBank/DDBJ whole genome shotgun (WGS) entry which is preliminary data.</text>
</comment>
<proteinExistence type="predicted"/>
<evidence type="ECO:0000313" key="2">
    <source>
        <dbReference type="Proteomes" id="UP001055172"/>
    </source>
</evidence>
<protein>
    <submittedName>
        <fullName evidence="1">Uncharacterized protein</fullName>
    </submittedName>
</protein>
<keyword evidence="2" id="KW-1185">Reference proteome</keyword>
<dbReference type="EMBL" id="BPPX01000012">
    <property type="protein sequence ID" value="GJC83684.1"/>
    <property type="molecule type" value="Genomic_DNA"/>
</dbReference>